<protein>
    <recommendedName>
        <fullName evidence="3">ABC transporter periplasmic binding protein yphF</fullName>
    </recommendedName>
</protein>
<keyword evidence="2" id="KW-1185">Reference proteome</keyword>
<gene>
    <name evidence="1" type="ORF">AZF04_20335</name>
</gene>
<dbReference type="OrthoDB" id="2449131at2"/>
<dbReference type="Proteomes" id="UP000075806">
    <property type="component" value="Unassembled WGS sequence"/>
</dbReference>
<evidence type="ECO:0000313" key="2">
    <source>
        <dbReference type="Proteomes" id="UP000075806"/>
    </source>
</evidence>
<dbReference type="STRING" id="519424.AZF04_20335"/>
<accession>A0A161PDV5</accession>
<comment type="caution">
    <text evidence="1">The sequence shown here is derived from an EMBL/GenBank/DDBJ whole genome shotgun (WGS) entry which is preliminary data.</text>
</comment>
<reference evidence="1" key="1">
    <citation type="submission" date="2016-02" db="EMBL/GenBank/DDBJ databases">
        <title>Genome sequence of Bacillus trypoxylicola KCTC 13244(T).</title>
        <authorList>
            <person name="Jeong H."/>
            <person name="Park S.-H."/>
            <person name="Choi S.-K."/>
        </authorList>
    </citation>
    <scope>NUCLEOTIDE SEQUENCE [LARGE SCALE GENOMIC DNA]</scope>
    <source>
        <strain evidence="1">KCTC 13244</strain>
    </source>
</reference>
<dbReference type="EMBL" id="LTAO01000028">
    <property type="protein sequence ID" value="KYG29055.1"/>
    <property type="molecule type" value="Genomic_DNA"/>
</dbReference>
<name>A0A161PDV5_9BACI</name>
<dbReference type="AlphaFoldDB" id="A0A161PDV5"/>
<evidence type="ECO:0000313" key="1">
    <source>
        <dbReference type="EMBL" id="KYG29055.1"/>
    </source>
</evidence>
<proteinExistence type="predicted"/>
<evidence type="ECO:0008006" key="3">
    <source>
        <dbReference type="Google" id="ProtNLM"/>
    </source>
</evidence>
<dbReference type="RefSeq" id="WP_061949506.1">
    <property type="nucleotide sequence ID" value="NZ_LTAO01000028.1"/>
</dbReference>
<organism evidence="1 2">
    <name type="scientific">Alkalihalobacillus trypoxylicola</name>
    <dbReference type="NCBI Taxonomy" id="519424"/>
    <lineage>
        <taxon>Bacteria</taxon>
        <taxon>Bacillati</taxon>
        <taxon>Bacillota</taxon>
        <taxon>Bacilli</taxon>
        <taxon>Bacillales</taxon>
        <taxon>Bacillaceae</taxon>
        <taxon>Alkalihalobacillus</taxon>
    </lineage>
</organism>
<sequence>MKKVFVLVIVLMMSTYLVGCFYPEEERVQNQVPYPEQLELVRSAVERFQEDSGVLPIKTFEDSTSLYQRYQIDFNQLVPRYLQEPPGTAFESGGVYTYVLWNVDEEPEVKLIDLTTMRDIQEMQQKLNDYRNRHSYAPVAEVLNHGLFKLDYEALGYSEEPYVKSPYYDTFLPILLTNDWEIIIDYQIDLNIALEEHDGQFEPGDDIREILIANSPFVPNRSIPYTIDENGEPIYNYEGES</sequence>